<keyword evidence="6" id="KW-0472">Membrane</keyword>
<evidence type="ECO:0000256" key="2">
    <source>
        <dbReference type="ARBA" id="ARBA00012438"/>
    </source>
</evidence>
<dbReference type="InterPro" id="IPR004358">
    <property type="entry name" value="Sig_transdc_His_kin-like_C"/>
</dbReference>
<keyword evidence="6" id="KW-0812">Transmembrane</keyword>
<feature type="transmembrane region" description="Helical" evidence="6">
    <location>
        <begin position="79"/>
        <end position="104"/>
    </location>
</feature>
<dbReference type="InterPro" id="IPR050736">
    <property type="entry name" value="Sensor_HK_Regulatory"/>
</dbReference>
<sequence length="480" mass="56187">MLIGKSAGLPGEFILLFTILIWFLFFLVYLGNRHSKLNRWCFISGMCFSMGVLKEYLYFTLFPVLCREYPGLMNENLSLTIYSILTAVMYYYAMPSAIVFAFYFSSFDQRYPQYFSWLRICIFIPAILFGIRYPYMQTRHYQLYDYIYYLTAAIYNWLYGIIFTLLILNTLKRERKSEVYEQKRLVAFLCLIPIWYELLSAFLVHVLRIKPLFKLWQGNLVIIFLLIIYYLYHAFNGGIMGARFMHQTYDWDKEGRLINKSAHFIRHVVKNEIAKIEWGASSIEASDFTDKKEILNLTQIIARSARHLDDYMSKINDYSEDIKLEPSMVSVPSLIEDCIHDFRSLKSDISFDLNLPPDSELFCDYKHIHEVMTNLLNNAFEAIGESGTITIGFQPHPKQNLACLYISDTGSGIPAGQLPRLFTPYYTTKTTNHHMGLGLYYCRNVMLKHKGSIQVESKEGAGTTFTLCFPFKYRPQDKRR</sequence>
<feature type="transmembrane region" description="Helical" evidence="6">
    <location>
        <begin position="215"/>
        <end position="235"/>
    </location>
</feature>
<evidence type="ECO:0000313" key="9">
    <source>
        <dbReference type="Proteomes" id="UP001454086"/>
    </source>
</evidence>
<protein>
    <recommendedName>
        <fullName evidence="2">histidine kinase</fullName>
        <ecNumber evidence="2">2.7.13.3</ecNumber>
    </recommendedName>
</protein>
<dbReference type="PANTHER" id="PTHR43711">
    <property type="entry name" value="TWO-COMPONENT HISTIDINE KINASE"/>
    <property type="match status" value="1"/>
</dbReference>
<accession>A0ABV1D1F1</accession>
<keyword evidence="9" id="KW-1185">Reference proteome</keyword>
<organism evidence="8 9">
    <name type="scientific">Enterocloster hominis</name>
    <name type="common">ex Hitch et al. 2024</name>
    <dbReference type="NCBI Taxonomy" id="1917870"/>
    <lineage>
        <taxon>Bacteria</taxon>
        <taxon>Bacillati</taxon>
        <taxon>Bacillota</taxon>
        <taxon>Clostridia</taxon>
        <taxon>Lachnospirales</taxon>
        <taxon>Lachnospiraceae</taxon>
        <taxon>Enterocloster</taxon>
    </lineage>
</organism>
<evidence type="ECO:0000256" key="4">
    <source>
        <dbReference type="ARBA" id="ARBA00022777"/>
    </source>
</evidence>
<evidence type="ECO:0000256" key="3">
    <source>
        <dbReference type="ARBA" id="ARBA00022679"/>
    </source>
</evidence>
<feature type="domain" description="Histidine kinase" evidence="7">
    <location>
        <begin position="264"/>
        <end position="473"/>
    </location>
</feature>
<dbReference type="Gene3D" id="3.30.565.10">
    <property type="entry name" value="Histidine kinase-like ATPase, C-terminal domain"/>
    <property type="match status" value="1"/>
</dbReference>
<feature type="transmembrane region" description="Helical" evidence="6">
    <location>
        <begin position="188"/>
        <end position="209"/>
    </location>
</feature>
<dbReference type="EC" id="2.7.13.3" evidence="2"/>
<keyword evidence="5" id="KW-0902">Two-component regulatory system</keyword>
<feature type="transmembrane region" description="Helical" evidence="6">
    <location>
        <begin position="147"/>
        <end position="168"/>
    </location>
</feature>
<feature type="transmembrane region" description="Helical" evidence="6">
    <location>
        <begin position="37"/>
        <end position="59"/>
    </location>
</feature>
<gene>
    <name evidence="8" type="ORF">WMQ36_04450</name>
</gene>
<keyword evidence="6" id="KW-1133">Transmembrane helix</keyword>
<name>A0ABV1D1F1_9FIRM</name>
<evidence type="ECO:0000259" key="7">
    <source>
        <dbReference type="PROSITE" id="PS50109"/>
    </source>
</evidence>
<dbReference type="InterPro" id="IPR005467">
    <property type="entry name" value="His_kinase_dom"/>
</dbReference>
<dbReference type="SUPFAM" id="SSF55874">
    <property type="entry name" value="ATPase domain of HSP90 chaperone/DNA topoisomerase II/histidine kinase"/>
    <property type="match status" value="1"/>
</dbReference>
<dbReference type="InterPro" id="IPR003594">
    <property type="entry name" value="HATPase_dom"/>
</dbReference>
<proteinExistence type="predicted"/>
<evidence type="ECO:0000256" key="6">
    <source>
        <dbReference type="SAM" id="Phobius"/>
    </source>
</evidence>
<comment type="catalytic activity">
    <reaction evidence="1">
        <text>ATP + protein L-histidine = ADP + protein N-phospho-L-histidine.</text>
        <dbReference type="EC" id="2.7.13.3"/>
    </reaction>
</comment>
<dbReference type="RefSeq" id="WP_040380063.1">
    <property type="nucleotide sequence ID" value="NZ_JBBMFM010000010.1"/>
</dbReference>
<dbReference type="Pfam" id="PF02518">
    <property type="entry name" value="HATPase_c"/>
    <property type="match status" value="1"/>
</dbReference>
<dbReference type="PANTHER" id="PTHR43711:SF31">
    <property type="entry name" value="HISTIDINE KINASE"/>
    <property type="match status" value="1"/>
</dbReference>
<dbReference type="SMART" id="SM00387">
    <property type="entry name" value="HATPase_c"/>
    <property type="match status" value="1"/>
</dbReference>
<dbReference type="InterPro" id="IPR036890">
    <property type="entry name" value="HATPase_C_sf"/>
</dbReference>
<comment type="caution">
    <text evidence="8">The sequence shown here is derived from an EMBL/GenBank/DDBJ whole genome shotgun (WGS) entry which is preliminary data.</text>
</comment>
<feature type="transmembrane region" description="Helical" evidence="6">
    <location>
        <begin position="12"/>
        <end position="30"/>
    </location>
</feature>
<reference evidence="8 9" key="1">
    <citation type="submission" date="2024-03" db="EMBL/GenBank/DDBJ databases">
        <title>Human intestinal bacterial collection.</title>
        <authorList>
            <person name="Pauvert C."/>
            <person name="Hitch T.C.A."/>
            <person name="Clavel T."/>
        </authorList>
    </citation>
    <scope>NUCLEOTIDE SEQUENCE [LARGE SCALE GENOMIC DNA]</scope>
    <source>
        <strain evidence="8 9">CLA-SR-H021</strain>
    </source>
</reference>
<keyword evidence="3" id="KW-0808">Transferase</keyword>
<evidence type="ECO:0000256" key="5">
    <source>
        <dbReference type="ARBA" id="ARBA00023012"/>
    </source>
</evidence>
<evidence type="ECO:0000313" key="8">
    <source>
        <dbReference type="EMBL" id="MEQ2424213.1"/>
    </source>
</evidence>
<dbReference type="PROSITE" id="PS50109">
    <property type="entry name" value="HIS_KIN"/>
    <property type="match status" value="1"/>
</dbReference>
<dbReference type="Proteomes" id="UP001454086">
    <property type="component" value="Unassembled WGS sequence"/>
</dbReference>
<evidence type="ECO:0000256" key="1">
    <source>
        <dbReference type="ARBA" id="ARBA00000085"/>
    </source>
</evidence>
<dbReference type="PRINTS" id="PR00344">
    <property type="entry name" value="BCTRLSENSOR"/>
</dbReference>
<dbReference type="EMBL" id="JBBMFM010000010">
    <property type="protein sequence ID" value="MEQ2424213.1"/>
    <property type="molecule type" value="Genomic_DNA"/>
</dbReference>
<keyword evidence="4 8" id="KW-0418">Kinase</keyword>
<dbReference type="GO" id="GO:0016301">
    <property type="term" value="F:kinase activity"/>
    <property type="evidence" value="ECO:0007669"/>
    <property type="project" value="UniProtKB-KW"/>
</dbReference>
<feature type="transmembrane region" description="Helical" evidence="6">
    <location>
        <begin position="116"/>
        <end position="135"/>
    </location>
</feature>